<protein>
    <recommendedName>
        <fullName evidence="11">Histone-lysine N-methyltransferase</fullName>
    </recommendedName>
</protein>
<keyword evidence="3" id="KW-0862">Zinc</keyword>
<feature type="compositionally biased region" description="Polar residues" evidence="6">
    <location>
        <begin position="687"/>
        <end position="696"/>
    </location>
</feature>
<dbReference type="InterPro" id="IPR001965">
    <property type="entry name" value="Znf_PHD"/>
</dbReference>
<dbReference type="SUPFAM" id="SSF57903">
    <property type="entry name" value="FYVE/PHD zinc finger"/>
    <property type="match status" value="1"/>
</dbReference>
<dbReference type="InterPro" id="IPR019787">
    <property type="entry name" value="Znf_PHD-finger"/>
</dbReference>
<accession>A0A830I2G2</accession>
<comment type="caution">
    <text evidence="9">The sequence shown here is derived from an EMBL/GenBank/DDBJ whole genome shotgun (WGS) entry which is preliminary data.</text>
</comment>
<dbReference type="InterPro" id="IPR045606">
    <property type="entry name" value="ATXR3_C"/>
</dbReference>
<dbReference type="SUPFAM" id="SSF82199">
    <property type="entry name" value="SET domain"/>
    <property type="match status" value="1"/>
</dbReference>
<dbReference type="GO" id="GO:0008270">
    <property type="term" value="F:zinc ion binding"/>
    <property type="evidence" value="ECO:0007669"/>
    <property type="project" value="UniProtKB-KW"/>
</dbReference>
<feature type="region of interest" description="Disordered" evidence="6">
    <location>
        <begin position="1"/>
        <end position="76"/>
    </location>
</feature>
<dbReference type="InterPro" id="IPR001214">
    <property type="entry name" value="SET_dom"/>
</dbReference>
<feature type="compositionally biased region" description="Low complexity" evidence="6">
    <location>
        <begin position="106"/>
        <end position="115"/>
    </location>
</feature>
<proteinExistence type="predicted"/>
<feature type="domain" description="PHD-type" evidence="7">
    <location>
        <begin position="1219"/>
        <end position="1270"/>
    </location>
</feature>
<dbReference type="SMART" id="SM00249">
    <property type="entry name" value="PHD"/>
    <property type="match status" value="1"/>
</dbReference>
<dbReference type="Gene3D" id="2.170.270.10">
    <property type="entry name" value="SET domain"/>
    <property type="match status" value="1"/>
</dbReference>
<evidence type="ECO:0000313" key="9">
    <source>
        <dbReference type="EMBL" id="GHP11357.1"/>
    </source>
</evidence>
<evidence type="ECO:0000313" key="10">
    <source>
        <dbReference type="Proteomes" id="UP000660262"/>
    </source>
</evidence>
<dbReference type="Pfam" id="PF00856">
    <property type="entry name" value="SET"/>
    <property type="match status" value="1"/>
</dbReference>
<feature type="compositionally biased region" description="Low complexity" evidence="6">
    <location>
        <begin position="53"/>
        <end position="76"/>
    </location>
</feature>
<dbReference type="InterPro" id="IPR013083">
    <property type="entry name" value="Znf_RING/FYVE/PHD"/>
</dbReference>
<feature type="region of interest" description="Disordered" evidence="6">
    <location>
        <begin position="774"/>
        <end position="797"/>
    </location>
</feature>
<evidence type="ECO:0000256" key="6">
    <source>
        <dbReference type="SAM" id="MobiDB-lite"/>
    </source>
</evidence>
<feature type="compositionally biased region" description="Low complexity" evidence="6">
    <location>
        <begin position="548"/>
        <end position="566"/>
    </location>
</feature>
<dbReference type="Gene3D" id="3.30.40.10">
    <property type="entry name" value="Zinc/RING finger domain, C3HC4 (zinc finger)"/>
    <property type="match status" value="1"/>
</dbReference>
<dbReference type="Pfam" id="PF19633">
    <property type="entry name" value="SDG2_C"/>
    <property type="match status" value="3"/>
</dbReference>
<feature type="compositionally biased region" description="Low complexity" evidence="6">
    <location>
        <begin position="614"/>
        <end position="628"/>
    </location>
</feature>
<feature type="region of interest" description="Disordered" evidence="6">
    <location>
        <begin position="843"/>
        <end position="897"/>
    </location>
</feature>
<dbReference type="OrthoDB" id="308383at2759"/>
<dbReference type="CDD" id="cd15545">
    <property type="entry name" value="PHD_BAZ2A_like"/>
    <property type="match status" value="1"/>
</dbReference>
<evidence type="ECO:0000256" key="4">
    <source>
        <dbReference type="ARBA" id="ARBA00022853"/>
    </source>
</evidence>
<dbReference type="Proteomes" id="UP000660262">
    <property type="component" value="Unassembled WGS sequence"/>
</dbReference>
<feature type="compositionally biased region" description="Basic residues" evidence="6">
    <location>
        <begin position="504"/>
        <end position="516"/>
    </location>
</feature>
<dbReference type="PROSITE" id="PS01359">
    <property type="entry name" value="ZF_PHD_1"/>
    <property type="match status" value="1"/>
</dbReference>
<feature type="domain" description="SET" evidence="8">
    <location>
        <begin position="902"/>
        <end position="1044"/>
    </location>
</feature>
<evidence type="ECO:0000256" key="2">
    <source>
        <dbReference type="ARBA" id="ARBA00022771"/>
    </source>
</evidence>
<dbReference type="InterPro" id="IPR046341">
    <property type="entry name" value="SET_dom_sf"/>
</dbReference>
<dbReference type="PROSITE" id="PS50016">
    <property type="entry name" value="ZF_PHD_2"/>
    <property type="match status" value="1"/>
</dbReference>
<dbReference type="PANTHER" id="PTHR46655:SF1">
    <property type="entry name" value="HISTONE-LYSINE N-METHYLTRANSFERASE ATXR3"/>
    <property type="match status" value="1"/>
</dbReference>
<evidence type="ECO:0000256" key="3">
    <source>
        <dbReference type="ARBA" id="ARBA00022833"/>
    </source>
</evidence>
<dbReference type="PROSITE" id="PS50280">
    <property type="entry name" value="SET"/>
    <property type="match status" value="1"/>
</dbReference>
<dbReference type="InterPro" id="IPR019786">
    <property type="entry name" value="Zinc_finger_PHD-type_CS"/>
</dbReference>
<feature type="region of interest" description="Disordered" evidence="6">
    <location>
        <begin position="217"/>
        <end position="240"/>
    </location>
</feature>
<gene>
    <name evidence="9" type="ORF">PPROV_001008500</name>
</gene>
<dbReference type="PANTHER" id="PTHR46655">
    <property type="entry name" value="HISTONE-LYSINE N-METHYLTRANSFERASE ATXR3"/>
    <property type="match status" value="1"/>
</dbReference>
<dbReference type="Pfam" id="PF00628">
    <property type="entry name" value="PHD"/>
    <property type="match status" value="1"/>
</dbReference>
<feature type="region of interest" description="Disordered" evidence="6">
    <location>
        <begin position="614"/>
        <end position="759"/>
    </location>
</feature>
<dbReference type="InterPro" id="IPR011011">
    <property type="entry name" value="Znf_FYVE_PHD"/>
</dbReference>
<evidence type="ECO:0000256" key="1">
    <source>
        <dbReference type="ARBA" id="ARBA00022723"/>
    </source>
</evidence>
<feature type="region of interest" description="Disordered" evidence="6">
    <location>
        <begin position="478"/>
        <end position="574"/>
    </location>
</feature>
<dbReference type="GO" id="GO:0006325">
    <property type="term" value="P:chromatin organization"/>
    <property type="evidence" value="ECO:0007669"/>
    <property type="project" value="UniProtKB-KW"/>
</dbReference>
<sequence length="1689" mass="183597">MADFTTQHEVPQVPPVSSHHNNIDTRLPSPPPTTISTLRTTTMPPPLMPQEGPAAPVTTTVTSTLPTTPTHHQQQNVDVDVDVDNNQNESAATALLSPTVRLRIKAPSTPTQPHTQPTPPPAHGHDETDENVPPLPPRPNFLNKMMEPVVVAFAKMVERENLEPYKHVVEWQREPFEQRKFRHLQDAEPCDEHVLLPREVDAALDTDLEGIVDVHGGEEDKQDAGASSSSPAEDESPSGPYKAQVLQALRDNRPLKLSKNGEDDGDVQIIDCWGLDCYTRKNVDELLVRCLPPKLGLQIGNEALNEFVHRRLLPMMNSLRRRGWDILLALRCLAGRERERGDNDLANALEFAAAVGDEAEVRLFPKHNPKCRDQLVARLHELAVAGDVRAKDSLELIRKQTAAVKEEQLSLKQLKVPTLNQQGEDAAQLATTSNDPEGKKPVQTDAIVARKSESQTDAVVLPWLQATVDLQLQANAAAKQQSGDAAPPPELSGGDKPASSKQAAGKKKGKKGKAAARKNAASAAATSMAPSMMEVEQKQDDVPPAPLAAANPSEDPAAAAVTTTAVPLKEEAGDPAAEIMAMEISCPADTNPSNATAQPEAAAAAAAAAPLEIATANAAPPADTTATPSKEEEKLTSEMAMDTAGVMAASDDGPALAATATPTKVEDDDGKRARKLASDSAWWVVSPNKNGASKQGNEGEKEKDTTTNPQEAPAPGKDAALGSPSRRQRKAKTIFDPSPEKKPPAEKKKRSTTELRSLQSFAWDKRLASNPVGEALQMDGTATDSSVEANGGARASKRMRKLKEVFDPTASVYDGEYVVGSTLTQPQRLKHPKPKKMKMTDINAAASLPPPPPKPPKAAQRKSLKEMQPIQPPTVADRAAELQAATSSGGMDALAQKDSKKTKLKISYVPASERHYFRAHPKGAGVICRRPGGISAGTYIESYMGILHTPWRWFEKQDAVKKADPNMDLPDFYNIALERPSRDRRGFEVLYVDAADAGNFTSRLSHSCGANVATPVMAIDGKLRIVMHTTRDVVEGEEMCWDYSCVTESEREYRAASCLCSSSKCRGSFLYYSNSTSFSEVLNEVHYFLARNAMVYLACADQSLNDAHRARLKRHGFQHAARSADEMVSPSFPPPRNLDDAKEVGAGSIPWMARWVSYVLEFIEMERGNLPRKLTMKRMGPGGQLLSEAECKRWNELAKKQAEEQEQQEQQPALDTGAEAICLVCGSGDNAEKMLLCDGCTSGAYHIDCLTPKLDAIPEGDWFCPACMKKPGGPVKMGEPPAGMPVPMYTPENAELEAVGVQGKRLQDLSVTLNKLKYFVRRQASMAECRGDRSNAAYVPPLRVLTDKEVADHLWNGEDSIGTQLAVACRALQPGSQQHVYRARCENNKKGGASAGGVAPSSPAKRVAAPRETASESSAIRELLEKSAKSAKEARSFLLKFSRLVREMPKNGKSNLQTVADVAVLYGYTEHWFTPNGEFSTVVSQPVDRTGQRAYEGLKIEPVSVEEELKANGGNLGGIRNKGPPDDKKRYGASFLWGQSASWFKQTIYDPTASLSADRRGCLSLPDPDSCRAYSSGTGAQSRQYFLETNLMRHQSLGWSTSTFWSFRNKNKVYGSPMHDDAVRWVTLYGSDAKSQKASTGGSIALSEEDGAKMPLVLRELLKYSSSTVVAAATKRQQQQQPLQPQEQI</sequence>
<evidence type="ECO:0000259" key="8">
    <source>
        <dbReference type="PROSITE" id="PS50280"/>
    </source>
</evidence>
<reference evidence="9" key="1">
    <citation type="submission" date="2020-10" db="EMBL/GenBank/DDBJ databases">
        <title>Unveiling of a novel bifunctional photoreceptor, Dualchrome1, isolated from a cosmopolitan green alga.</title>
        <authorList>
            <person name="Suzuki S."/>
            <person name="Kawachi M."/>
        </authorList>
    </citation>
    <scope>NUCLEOTIDE SEQUENCE</scope>
    <source>
        <strain evidence="9">NIES 2893</strain>
    </source>
</reference>
<keyword evidence="4" id="KW-0156">Chromatin regulator</keyword>
<evidence type="ECO:0008006" key="11">
    <source>
        <dbReference type="Google" id="ProtNLM"/>
    </source>
</evidence>
<name>A0A830I2G2_9CHLO</name>
<feature type="region of interest" description="Disordered" evidence="6">
    <location>
        <begin position="106"/>
        <end position="140"/>
    </location>
</feature>
<keyword evidence="1" id="KW-0479">Metal-binding</keyword>
<keyword evidence="10" id="KW-1185">Reference proteome</keyword>
<dbReference type="SMART" id="SM00317">
    <property type="entry name" value="SET"/>
    <property type="match status" value="1"/>
</dbReference>
<feature type="region of interest" description="Disordered" evidence="6">
    <location>
        <begin position="1391"/>
        <end position="1416"/>
    </location>
</feature>
<evidence type="ECO:0000259" key="7">
    <source>
        <dbReference type="PROSITE" id="PS50016"/>
    </source>
</evidence>
<dbReference type="EMBL" id="BNJQ01000034">
    <property type="protein sequence ID" value="GHP11357.1"/>
    <property type="molecule type" value="Genomic_DNA"/>
</dbReference>
<feature type="compositionally biased region" description="Low complexity" evidence="6">
    <location>
        <begin position="1391"/>
        <end position="1405"/>
    </location>
</feature>
<evidence type="ECO:0000256" key="5">
    <source>
        <dbReference type="PROSITE-ProRule" id="PRU00146"/>
    </source>
</evidence>
<keyword evidence="2 5" id="KW-0863">Zinc-finger</keyword>
<organism evidence="9 10">
    <name type="scientific">Pycnococcus provasolii</name>
    <dbReference type="NCBI Taxonomy" id="41880"/>
    <lineage>
        <taxon>Eukaryota</taxon>
        <taxon>Viridiplantae</taxon>
        <taxon>Chlorophyta</taxon>
        <taxon>Pseudoscourfieldiophyceae</taxon>
        <taxon>Pseudoscourfieldiales</taxon>
        <taxon>Pycnococcaceae</taxon>
        <taxon>Pycnococcus</taxon>
    </lineage>
</organism>